<dbReference type="EMBL" id="JANIAM010000037">
    <property type="protein sequence ID" value="MDD2115551.1"/>
    <property type="molecule type" value="Genomic_DNA"/>
</dbReference>
<dbReference type="AlphaFoldDB" id="A0A9X4I083"/>
<dbReference type="GO" id="GO:0016020">
    <property type="term" value="C:membrane"/>
    <property type="evidence" value="ECO:0007669"/>
    <property type="project" value="UniProtKB-SubCell"/>
</dbReference>
<feature type="transmembrane region" description="Helical" evidence="1">
    <location>
        <begin position="97"/>
        <end position="116"/>
    </location>
</feature>
<name>A0A9X4I083_9PSED</name>
<feature type="transmembrane region" description="Helical" evidence="1">
    <location>
        <begin position="324"/>
        <end position="346"/>
    </location>
</feature>
<gene>
    <name evidence="2" type="ORF">NP554_27540</name>
</gene>
<feature type="transmembrane region" description="Helical" evidence="1">
    <location>
        <begin position="122"/>
        <end position="139"/>
    </location>
</feature>
<sequence>MSVPVGFAGGHRSCAGSPAMQDDKAQLSFQRFMAVRFEMSVLERCYKGVTQEHVLFALFFLAIFYGNIYARVTLPLAIYILPMLALRLKIRTIKWQAVMPALACLPVVFQFFGAYPPIKNDISVYFCFFYSAVSILVLSRCRVEELLVQNCILFGCILIAFIMLANAALGYREQLDFYTLKNLVATPLGSSNYLAVFLLVGTLVALYARQYLCAIALVGAFMFTFSRTGYAMLMLAVAIWLLDTRTTLLTRYPRFFAFAFITCSLIVFLTAFFLKDGLPESLSIRAGLWHAAVYHIADHPLIGTPRSEYFYIFNGLAWDPHNSILNMLLLLGVGGTAVYLFYLYCVMRLFSQLASGSTFWRSVFIASAVTLLWSLFEVVLLTPAYDTLLASLFALAIARSSGAELAASPAVSESNSVGLTVAR</sequence>
<feature type="transmembrane region" description="Helical" evidence="1">
    <location>
        <begin position="56"/>
        <end position="85"/>
    </location>
</feature>
<keyword evidence="1" id="KW-0812">Transmembrane</keyword>
<dbReference type="InterPro" id="IPR051533">
    <property type="entry name" value="WaaL-like"/>
</dbReference>
<feature type="transmembrane region" description="Helical" evidence="1">
    <location>
        <begin position="191"/>
        <end position="208"/>
    </location>
</feature>
<dbReference type="PANTHER" id="PTHR37422">
    <property type="entry name" value="TEICHURONIC ACID BIOSYNTHESIS PROTEIN TUAE"/>
    <property type="match status" value="1"/>
</dbReference>
<reference evidence="2" key="1">
    <citation type="submission" date="2022-07" db="EMBL/GenBank/DDBJ databases">
        <title>Multi-strain Analysis of Pseudomonas putida Reveals Metabolic and Genetic Diversity.</title>
        <authorList>
            <person name="Monk J.M."/>
        </authorList>
    </citation>
    <scope>NUCLEOTIDE SEQUENCE</scope>
    <source>
        <strain evidence="2">17633</strain>
    </source>
</reference>
<accession>A0A9X4I083</accession>
<feature type="transmembrane region" description="Helical" evidence="1">
    <location>
        <begin position="254"/>
        <end position="274"/>
    </location>
</feature>
<evidence type="ECO:0000313" key="3">
    <source>
        <dbReference type="Proteomes" id="UP001150728"/>
    </source>
</evidence>
<protein>
    <recommendedName>
        <fullName evidence="4">O-antigen ligase family protein</fullName>
    </recommendedName>
</protein>
<proteinExistence type="predicted"/>
<keyword evidence="1" id="KW-0472">Membrane</keyword>
<feature type="transmembrane region" description="Helical" evidence="1">
    <location>
        <begin position="151"/>
        <end position="171"/>
    </location>
</feature>
<comment type="caution">
    <text evidence="2">The sequence shown here is derived from an EMBL/GenBank/DDBJ whole genome shotgun (WGS) entry which is preliminary data.</text>
</comment>
<feature type="transmembrane region" description="Helical" evidence="1">
    <location>
        <begin position="358"/>
        <end position="376"/>
    </location>
</feature>
<evidence type="ECO:0000256" key="1">
    <source>
        <dbReference type="SAM" id="Phobius"/>
    </source>
</evidence>
<evidence type="ECO:0008006" key="4">
    <source>
        <dbReference type="Google" id="ProtNLM"/>
    </source>
</evidence>
<organism evidence="2 3">
    <name type="scientific">Pseudomonas asiatica</name>
    <dbReference type="NCBI Taxonomy" id="2219225"/>
    <lineage>
        <taxon>Bacteria</taxon>
        <taxon>Pseudomonadati</taxon>
        <taxon>Pseudomonadota</taxon>
        <taxon>Gammaproteobacteria</taxon>
        <taxon>Pseudomonadales</taxon>
        <taxon>Pseudomonadaceae</taxon>
        <taxon>Pseudomonas</taxon>
    </lineage>
</organism>
<feature type="transmembrane region" description="Helical" evidence="1">
    <location>
        <begin position="215"/>
        <end position="242"/>
    </location>
</feature>
<evidence type="ECO:0000313" key="2">
    <source>
        <dbReference type="EMBL" id="MDD2115551.1"/>
    </source>
</evidence>
<keyword evidence="1" id="KW-1133">Transmembrane helix</keyword>
<dbReference type="RefSeq" id="WP_274121067.1">
    <property type="nucleotide sequence ID" value="NZ_JANIAM010000037.1"/>
</dbReference>
<dbReference type="PANTHER" id="PTHR37422:SF13">
    <property type="entry name" value="LIPOPOLYSACCHARIDE BIOSYNTHESIS PROTEIN PA4999-RELATED"/>
    <property type="match status" value="1"/>
</dbReference>
<dbReference type="Proteomes" id="UP001150728">
    <property type="component" value="Unassembled WGS sequence"/>
</dbReference>